<feature type="compositionally biased region" description="Acidic residues" evidence="1">
    <location>
        <begin position="360"/>
        <end position="371"/>
    </location>
</feature>
<feature type="region of interest" description="Disordered" evidence="1">
    <location>
        <begin position="1"/>
        <end position="31"/>
    </location>
</feature>
<protein>
    <submittedName>
        <fullName evidence="3">Solute carrier family 4 member 1 adaptor protein</fullName>
    </submittedName>
</protein>
<sequence>MADSSQSEVHENIAVQETHSAMETNEAMNTDNCVVKKLNRNQEEKEVDDTFKIPALFAAPSLAIKRGVTPSKPILEPLVAEARPEKDKRKVEDEIPRGPSSSSINESTSPNTDQEDGDMASVQEKVVAPLKTKEAGPRIYPVNGPPAAKFKPHPPIPYTEPLWGGIASEIPYELEILKNGAILDTLPLTHSSYFVVGRLPVCDVSLEHPSISRYHAVLQFRSQSGEEGIEGEERGFYIHDLGSTHGTVVNKIKIPPKTYVRLHVGHVLKFGGSTRLFILQGPEFDEEEESKHTVTELKERSRKQRAELEKRMMGEGSDEEEDDDKDVKEGEMEGEGAGNKNLGKGKKGDSGCSWGMAEEAAPEEDEDEENPFATEFQEDQEAAYLKDPKKALQGFYDREGEELEFEYEDQNHGAWLCRIRLPVDDASGKQLVAEVTHTGKKKDAAIQCCLESCRILEARGVLRQEAVSRKRRKKNWEDEDYYGSDDDTFLDRTGAVEKKRKERMKKAGKIAERPETYDSLVAKLAGVEKELSESLKKLNAGGKDTAGSSSEDPLDAFMSAVRSEAAMDAVERRKLHVHVADMRKEVQRLQKLVELTRPAQLPSLQPSSSDPLKPKKALPLFGAMKGGTKYKLKTGTIGKLPPKRANLPAELFNMKGGGVEEEEDDEEEEERAVKPQEKMDSSKDGDGGSPAPAEPQAGSPARAVEDEQPASSLTSDEHRDEPRAEEKRRPSISPKMAPSSSPGGHFFFDELIQSFYVIICSLAILALVQLLPSVSHVLLLSLVSLSISLSVSPSPSVSLGLLLSLSLCFCLCLCSSVCLSVSLVPLSVSLPLCSSVCFSLPLWVSVSPSLGLSLCFSLPLSVSLCLSGPPSVCLSVPVSRSVSVPVWPSLSVSVSLCLSGPPSVCLSVSPSLPFCVCLSVPVWPSLGLSLCLSLPPSVCLCLCACLSLPLSVSVPVSPSLCLSLCLSLPPSVCLSLYLSLPPSVCLSVSPSLPLSLSVSVPVWPSLCLSLCLSLPLSVSLSLCLSLSLSPSVCLCACLSLPLSVSVPVSPSLCLSVSVPVSPSLCLSLCLPLPPSVSLCLCACLALPLSVSLSLPPSVCLSVSVPVSLSLSLCLSRCLSGPSPGRRRRDSGAAQSKEEWQKESAGTQQGEPSLPGLVCLNSCHAPRRPRHPCLCCGQPANAQVNQPLTPLDECMDEYFTVCKLVDLFSASQNA</sequence>
<dbReference type="Gene3D" id="2.60.200.20">
    <property type="match status" value="1"/>
</dbReference>
<name>A0A8C5B6U4_GADMO</name>
<feature type="region of interest" description="Disordered" evidence="1">
    <location>
        <begin position="79"/>
        <end position="119"/>
    </location>
</feature>
<evidence type="ECO:0000259" key="2">
    <source>
        <dbReference type="PROSITE" id="PS50006"/>
    </source>
</evidence>
<dbReference type="InterPro" id="IPR050923">
    <property type="entry name" value="Cell_Proc_Reg/RNA_Proc"/>
</dbReference>
<dbReference type="InterPro" id="IPR000253">
    <property type="entry name" value="FHA_dom"/>
</dbReference>
<dbReference type="SMART" id="SM00240">
    <property type="entry name" value="FHA"/>
    <property type="match status" value="1"/>
</dbReference>
<evidence type="ECO:0000313" key="4">
    <source>
        <dbReference type="Proteomes" id="UP000694546"/>
    </source>
</evidence>
<dbReference type="InterPro" id="IPR008984">
    <property type="entry name" value="SMAD_FHA_dom_sf"/>
</dbReference>
<evidence type="ECO:0000313" key="3">
    <source>
        <dbReference type="Ensembl" id="ENSGMOP00000041055.1"/>
    </source>
</evidence>
<proteinExistence type="predicted"/>
<feature type="compositionally biased region" description="Basic and acidic residues" evidence="1">
    <location>
        <begin position="715"/>
        <end position="729"/>
    </location>
</feature>
<feature type="domain" description="FHA" evidence="2">
    <location>
        <begin position="194"/>
        <end position="254"/>
    </location>
</feature>
<dbReference type="GeneTree" id="ENSGT00940000155320"/>
<dbReference type="CDD" id="cd19856">
    <property type="entry name" value="DSRM_Kanadaptin"/>
    <property type="match status" value="1"/>
</dbReference>
<dbReference type="PANTHER" id="PTHR23308">
    <property type="entry name" value="NUCLEAR INHIBITOR OF PROTEIN PHOSPHATASE-1"/>
    <property type="match status" value="1"/>
</dbReference>
<feature type="region of interest" description="Disordered" evidence="1">
    <location>
        <begin position="285"/>
        <end position="371"/>
    </location>
</feature>
<feature type="region of interest" description="Disordered" evidence="1">
    <location>
        <begin position="1120"/>
        <end position="1149"/>
    </location>
</feature>
<reference evidence="3" key="1">
    <citation type="submission" date="2025-08" db="UniProtKB">
        <authorList>
            <consortium name="Ensembl"/>
        </authorList>
    </citation>
    <scope>IDENTIFICATION</scope>
</reference>
<dbReference type="Proteomes" id="UP000694546">
    <property type="component" value="Chromosome 5"/>
</dbReference>
<dbReference type="CDD" id="cd22677">
    <property type="entry name" value="FHA_Kanadaptin"/>
    <property type="match status" value="1"/>
</dbReference>
<evidence type="ECO:0000256" key="1">
    <source>
        <dbReference type="SAM" id="MobiDB-lite"/>
    </source>
</evidence>
<keyword evidence="4" id="KW-1185">Reference proteome</keyword>
<gene>
    <name evidence="3" type="primary">SLC4A1AP</name>
    <name evidence="3" type="synonym">slc4a1ap</name>
</gene>
<accession>A0A8C5B6U4</accession>
<organism evidence="3 4">
    <name type="scientific">Gadus morhua</name>
    <name type="common">Atlantic cod</name>
    <dbReference type="NCBI Taxonomy" id="8049"/>
    <lineage>
        <taxon>Eukaryota</taxon>
        <taxon>Metazoa</taxon>
        <taxon>Chordata</taxon>
        <taxon>Craniata</taxon>
        <taxon>Vertebrata</taxon>
        <taxon>Euteleostomi</taxon>
        <taxon>Actinopterygii</taxon>
        <taxon>Neopterygii</taxon>
        <taxon>Teleostei</taxon>
        <taxon>Neoteleostei</taxon>
        <taxon>Acanthomorphata</taxon>
        <taxon>Zeiogadaria</taxon>
        <taxon>Gadariae</taxon>
        <taxon>Gadiformes</taxon>
        <taxon>Gadoidei</taxon>
        <taxon>Gadidae</taxon>
        <taxon>Gadus</taxon>
    </lineage>
</organism>
<feature type="compositionally biased region" description="Basic and acidic residues" evidence="1">
    <location>
        <begin position="671"/>
        <end position="686"/>
    </location>
</feature>
<feature type="region of interest" description="Disordered" evidence="1">
    <location>
        <begin position="656"/>
        <end position="740"/>
    </location>
</feature>
<dbReference type="SUPFAM" id="SSF49879">
    <property type="entry name" value="SMAD/FHA domain"/>
    <property type="match status" value="1"/>
</dbReference>
<dbReference type="Pfam" id="PF00498">
    <property type="entry name" value="FHA"/>
    <property type="match status" value="1"/>
</dbReference>
<dbReference type="PROSITE" id="PS50006">
    <property type="entry name" value="FHA_DOMAIN"/>
    <property type="match status" value="1"/>
</dbReference>
<feature type="compositionally biased region" description="Polar residues" evidence="1">
    <location>
        <begin position="15"/>
        <end position="31"/>
    </location>
</feature>
<dbReference type="AlphaFoldDB" id="A0A8C5B6U4"/>
<feature type="compositionally biased region" description="Basic and acidic residues" evidence="1">
    <location>
        <begin position="82"/>
        <end position="96"/>
    </location>
</feature>
<reference evidence="3" key="2">
    <citation type="submission" date="2025-09" db="UniProtKB">
        <authorList>
            <consortium name="Ensembl"/>
        </authorList>
    </citation>
    <scope>IDENTIFICATION</scope>
</reference>
<dbReference type="Ensembl" id="ENSGMOT00000067306.1">
    <property type="protein sequence ID" value="ENSGMOP00000041055.1"/>
    <property type="gene ID" value="ENSGMOG00000001925.2"/>
</dbReference>
<feature type="compositionally biased region" description="Basic and acidic residues" evidence="1">
    <location>
        <begin position="289"/>
        <end position="313"/>
    </location>
</feature>
<feature type="compositionally biased region" description="Low complexity" evidence="1">
    <location>
        <begin position="99"/>
        <end position="112"/>
    </location>
</feature>
<feature type="compositionally biased region" description="Acidic residues" evidence="1">
    <location>
        <begin position="659"/>
        <end position="670"/>
    </location>
</feature>